<keyword evidence="7" id="KW-0016">Alginate biosynthesis</keyword>
<dbReference type="GO" id="GO:0042597">
    <property type="term" value="C:periplasmic space"/>
    <property type="evidence" value="ECO:0007669"/>
    <property type="project" value="UniProtKB-SubCell"/>
</dbReference>
<dbReference type="GO" id="GO:0042121">
    <property type="term" value="P:alginic acid biosynthetic process"/>
    <property type="evidence" value="ECO:0007669"/>
    <property type="project" value="UniProtKB-UniPathway"/>
</dbReference>
<name>A0A7C1P8C4_9HYPH</name>
<evidence type="ECO:0000256" key="2">
    <source>
        <dbReference type="ARBA" id="ARBA00005182"/>
    </source>
</evidence>
<dbReference type="EMBL" id="DSKI01000693">
    <property type="protein sequence ID" value="HEB44669.1"/>
    <property type="molecule type" value="Genomic_DNA"/>
</dbReference>
<dbReference type="AlphaFoldDB" id="A0A7C1P8C4"/>
<feature type="chain" id="PRO_5028263183" description="Alginate biosynthesis protein AlgF" evidence="8">
    <location>
        <begin position="27"/>
        <end position="211"/>
    </location>
</feature>
<feature type="signal peptide" evidence="8">
    <location>
        <begin position="1"/>
        <end position="26"/>
    </location>
</feature>
<reference evidence="9" key="1">
    <citation type="journal article" date="2020" name="mSystems">
        <title>Genome- and Community-Level Interaction Insights into Carbon Utilization and Element Cycling Functions of Hydrothermarchaeota in Hydrothermal Sediment.</title>
        <authorList>
            <person name="Zhou Z."/>
            <person name="Liu Y."/>
            <person name="Xu W."/>
            <person name="Pan J."/>
            <person name="Luo Z.H."/>
            <person name="Li M."/>
        </authorList>
    </citation>
    <scope>NUCLEOTIDE SEQUENCE [LARGE SCALE GENOMIC DNA]</scope>
    <source>
        <strain evidence="9">SpSt-243</strain>
    </source>
</reference>
<dbReference type="UniPathway" id="UPA00286"/>
<evidence type="ECO:0000256" key="7">
    <source>
        <dbReference type="ARBA" id="ARBA00022841"/>
    </source>
</evidence>
<comment type="similarity">
    <text evidence="3">Belongs to the AlgF family.</text>
</comment>
<evidence type="ECO:0000256" key="5">
    <source>
        <dbReference type="ARBA" id="ARBA00022729"/>
    </source>
</evidence>
<protein>
    <recommendedName>
        <fullName evidence="4">Alginate biosynthesis protein AlgF</fullName>
    </recommendedName>
</protein>
<dbReference type="InterPro" id="IPR035422">
    <property type="entry name" value="AlgF"/>
</dbReference>
<evidence type="ECO:0000256" key="4">
    <source>
        <dbReference type="ARBA" id="ARBA00013964"/>
    </source>
</evidence>
<organism evidence="9">
    <name type="scientific">Agrobacterium albertimagni</name>
    <dbReference type="NCBI Taxonomy" id="147266"/>
    <lineage>
        <taxon>Bacteria</taxon>
        <taxon>Pseudomonadati</taxon>
        <taxon>Pseudomonadota</taxon>
        <taxon>Alphaproteobacteria</taxon>
        <taxon>Hyphomicrobiales</taxon>
        <taxon>Rhizobiaceae</taxon>
        <taxon>Rhizobium/Agrobacterium group</taxon>
        <taxon>Agrobacterium</taxon>
    </lineage>
</organism>
<comment type="subcellular location">
    <subcellularLocation>
        <location evidence="1">Periplasm</location>
    </subcellularLocation>
</comment>
<evidence type="ECO:0000256" key="1">
    <source>
        <dbReference type="ARBA" id="ARBA00004418"/>
    </source>
</evidence>
<evidence type="ECO:0000313" key="9">
    <source>
        <dbReference type="EMBL" id="HEB44669.1"/>
    </source>
</evidence>
<evidence type="ECO:0000256" key="8">
    <source>
        <dbReference type="SAM" id="SignalP"/>
    </source>
</evidence>
<comment type="pathway">
    <text evidence="2">Glycan biosynthesis; alginate biosynthesis.</text>
</comment>
<keyword evidence="5 8" id="KW-0732">Signal</keyword>
<accession>A0A7C1P8C4</accession>
<evidence type="ECO:0000256" key="3">
    <source>
        <dbReference type="ARBA" id="ARBA00010033"/>
    </source>
</evidence>
<dbReference type="Pfam" id="PF11182">
    <property type="entry name" value="AlgF"/>
    <property type="match status" value="1"/>
</dbReference>
<gene>
    <name evidence="9" type="ORF">ENP70_13465</name>
</gene>
<evidence type="ECO:0000256" key="6">
    <source>
        <dbReference type="ARBA" id="ARBA00022764"/>
    </source>
</evidence>
<proteinExistence type="inferred from homology"/>
<comment type="caution">
    <text evidence="9">The sequence shown here is derived from an EMBL/GenBank/DDBJ whole genome shotgun (WGS) entry which is preliminary data.</text>
</comment>
<keyword evidence="6" id="KW-0574">Periplasm</keyword>
<sequence>MMTKVPTRFALATFAATLALSTAAFADDGGLYEKPLDPNSAFVRVIAPGATTASVQNSAFNQLEEGVSPYVAVAPGDIPVSSSFGEGSVKASAGKFYSVVVTKAGATTVVDDMTKNPSKATLSLYNLTEKAAIDLFVPQAGAEAVSDVDSGGSKSVALRAPLAVDLVVREGDKDLAKLDKVEFKRLAGVTIVVTGEGDQVDAVAVPSTIAR</sequence>